<dbReference type="EMBL" id="LSSN01000618">
    <property type="protein sequence ID" value="OMJ23046.1"/>
    <property type="molecule type" value="Genomic_DNA"/>
</dbReference>
<dbReference type="SUPFAM" id="SSF53697">
    <property type="entry name" value="SIS domain"/>
    <property type="match status" value="1"/>
</dbReference>
<name>A0A1R1Y8K8_9FUNG</name>
<evidence type="ECO:0000256" key="3">
    <source>
        <dbReference type="ARBA" id="ARBA00014974"/>
    </source>
</evidence>
<dbReference type="InterPro" id="IPR005486">
    <property type="entry name" value="Glucokinase_regulatory_CS"/>
</dbReference>
<dbReference type="Pfam" id="PF01869">
    <property type="entry name" value="BcrAD_BadFG"/>
    <property type="match status" value="1"/>
</dbReference>
<dbReference type="Gene3D" id="1.10.8.1080">
    <property type="match status" value="1"/>
</dbReference>
<dbReference type="CDD" id="cd05007">
    <property type="entry name" value="SIS_Etherase"/>
    <property type="match status" value="1"/>
</dbReference>
<accession>A0A1R1Y8K8</accession>
<dbReference type="PANTHER" id="PTHR10088">
    <property type="entry name" value="GLUCOKINASE REGULATORY PROTEIN"/>
    <property type="match status" value="1"/>
</dbReference>
<dbReference type="PROSITE" id="PS51464">
    <property type="entry name" value="SIS"/>
    <property type="match status" value="1"/>
</dbReference>
<evidence type="ECO:0000313" key="9">
    <source>
        <dbReference type="EMBL" id="OMJ23046.1"/>
    </source>
</evidence>
<keyword evidence="10" id="KW-1185">Reference proteome</keyword>
<dbReference type="InterPro" id="IPR043129">
    <property type="entry name" value="ATPase_NBD"/>
</dbReference>
<dbReference type="Gene3D" id="3.30.420.40">
    <property type="match status" value="2"/>
</dbReference>
<proteinExistence type="inferred from homology"/>
<dbReference type="Proteomes" id="UP000187283">
    <property type="component" value="Unassembled WGS sequence"/>
</dbReference>
<feature type="repeat" description="RCC1" evidence="7">
    <location>
        <begin position="71"/>
        <end position="119"/>
    </location>
</feature>
<dbReference type="OrthoDB" id="311172at2759"/>
<dbReference type="GO" id="GO:0045127">
    <property type="term" value="F:N-acetylglucosamine kinase activity"/>
    <property type="evidence" value="ECO:0007669"/>
    <property type="project" value="UniProtKB-EC"/>
</dbReference>
<dbReference type="SUPFAM" id="SSF53067">
    <property type="entry name" value="Actin-like ATPase domain"/>
    <property type="match status" value="2"/>
</dbReference>
<dbReference type="InterPro" id="IPR040190">
    <property type="entry name" value="MURQ/GCKR"/>
</dbReference>
<dbReference type="HAMAP" id="MF_00068">
    <property type="entry name" value="MurQ"/>
    <property type="match status" value="1"/>
</dbReference>
<keyword evidence="5" id="KW-0119">Carbohydrate metabolism</keyword>
<dbReference type="STRING" id="133412.A0A1R1Y8K8"/>
<evidence type="ECO:0000259" key="8">
    <source>
        <dbReference type="PROSITE" id="PS51464"/>
    </source>
</evidence>
<evidence type="ECO:0000256" key="1">
    <source>
        <dbReference type="ARBA" id="ARBA00006198"/>
    </source>
</evidence>
<gene>
    <name evidence="9" type="ORF">AYI70_g2503</name>
</gene>
<dbReference type="InterPro" id="IPR005488">
    <property type="entry name" value="Etherase_MurQ"/>
</dbReference>
<dbReference type="AlphaFoldDB" id="A0A1R1Y8K8"/>
<dbReference type="GO" id="GO:0016835">
    <property type="term" value="F:carbon-oxygen lyase activity"/>
    <property type="evidence" value="ECO:0007669"/>
    <property type="project" value="InterPro"/>
</dbReference>
<evidence type="ECO:0000313" key="10">
    <source>
        <dbReference type="Proteomes" id="UP000187283"/>
    </source>
</evidence>
<sequence>MSTKGDFFSVIDSLKTESRNPNSMNIDKVSTIDMLKIINNEDKTIASTVESILDNIALAVDKITERMLKGGRILYFGAGTSGRLGVLDASECPPTYSTDPNLVVAIMAGGDAAIRNAQENVEDSVPTGQKDCKDQNITPNDIVVGIAASGRTPYVIGAVMHAKEAGALTIGVTTNSKSSLNDYVDVLLAAEVGPEVVTGSTRMKSGTAQKMILNMLTTGAMIKLGKTYSNLMVDFRPTNEKLRLRAPKIVRETTGISLEEARDAVARCGGEVKIAIMTILAKTDPENAKKLLDQNGGVLAKAIESIKISNSQHDSSSNDQPKVESFLAIDGGGTKTAVLIVDSNNNTIGSSEVGSTNVSSVPVEIVHQRILDGIEKAKNGRTDLFFKKAWLGLAGIGNKEKRDQLFELLQGLSPSLQITPDINLILSSLPKFSNDSLSVAVISGTGSVALCELPDGSFDICGGWGPVLGDQGSGLTLGTRCIKSVSLDIEKAGPSTQMTKLVCEKWGVQTRTEFIKYIQSIPTDQQRREIASLAKIVLDCAYQLDDQVALEIANSEAINLSNFVVSLLVRNNAKSANIAVTGSVIVKCDQYRNLFLKNIESKGFKVNVLNSVDSPSQEAAKFLSSSL</sequence>
<dbReference type="EC" id="2.7.1.59" evidence="2"/>
<dbReference type="InterPro" id="IPR001347">
    <property type="entry name" value="SIS_dom"/>
</dbReference>
<comment type="caution">
    <text evidence="9">The sequence shown here is derived from an EMBL/GenBank/DDBJ whole genome shotgun (WGS) entry which is preliminary data.</text>
</comment>
<evidence type="ECO:0000256" key="7">
    <source>
        <dbReference type="PROSITE-ProRule" id="PRU00235"/>
    </source>
</evidence>
<dbReference type="GO" id="GO:0097367">
    <property type="term" value="F:carbohydrate derivative binding"/>
    <property type="evidence" value="ECO:0007669"/>
    <property type="project" value="InterPro"/>
</dbReference>
<feature type="domain" description="SIS" evidence="8">
    <location>
        <begin position="63"/>
        <end position="226"/>
    </location>
</feature>
<protein>
    <recommendedName>
        <fullName evidence="3">N-acetyl-D-glucosamine kinase</fullName>
        <ecNumber evidence="2">2.7.1.59</ecNumber>
    </recommendedName>
    <alternativeName>
        <fullName evidence="6">GlcNAc kinase</fullName>
    </alternativeName>
</protein>
<dbReference type="PANTHER" id="PTHR10088:SF4">
    <property type="entry name" value="GLUCOKINASE REGULATORY PROTEIN"/>
    <property type="match status" value="1"/>
</dbReference>
<dbReference type="InterPro" id="IPR046348">
    <property type="entry name" value="SIS_dom_sf"/>
</dbReference>
<dbReference type="Gene3D" id="3.40.50.10490">
    <property type="entry name" value="Glucose-6-phosphate isomerase like protein, domain 1"/>
    <property type="match status" value="1"/>
</dbReference>
<organism evidence="9 10">
    <name type="scientific">Smittium culicis</name>
    <dbReference type="NCBI Taxonomy" id="133412"/>
    <lineage>
        <taxon>Eukaryota</taxon>
        <taxon>Fungi</taxon>
        <taxon>Fungi incertae sedis</taxon>
        <taxon>Zoopagomycota</taxon>
        <taxon>Kickxellomycotina</taxon>
        <taxon>Harpellomycetes</taxon>
        <taxon>Harpellales</taxon>
        <taxon>Legeriomycetaceae</taxon>
        <taxon>Smittium</taxon>
    </lineage>
</organism>
<keyword evidence="4" id="KW-0456">Lyase</keyword>
<dbReference type="NCBIfam" id="NF003915">
    <property type="entry name" value="PRK05441.1"/>
    <property type="match status" value="1"/>
</dbReference>
<dbReference type="NCBIfam" id="TIGR00274">
    <property type="entry name" value="N-acetylmuramic acid 6-phosphate etherase"/>
    <property type="match status" value="1"/>
</dbReference>
<evidence type="ECO:0000256" key="6">
    <source>
        <dbReference type="ARBA" id="ARBA00031123"/>
    </source>
</evidence>
<dbReference type="GO" id="GO:0009254">
    <property type="term" value="P:peptidoglycan turnover"/>
    <property type="evidence" value="ECO:0007669"/>
    <property type="project" value="TreeGrafter"/>
</dbReference>
<dbReference type="CDD" id="cd24007">
    <property type="entry name" value="ASKHA_NBD_eukNAGK-like"/>
    <property type="match status" value="1"/>
</dbReference>
<reference evidence="9 10" key="1">
    <citation type="submission" date="2017-01" db="EMBL/GenBank/DDBJ databases">
        <authorList>
            <person name="Mah S.A."/>
            <person name="Swanson W.J."/>
            <person name="Moy G.W."/>
            <person name="Vacquier V.D."/>
        </authorList>
    </citation>
    <scope>NUCLEOTIDE SEQUENCE [LARGE SCALE GENOMIC DNA]</scope>
    <source>
        <strain evidence="9 10">GSMNP</strain>
    </source>
</reference>
<dbReference type="GO" id="GO:0016803">
    <property type="term" value="F:ether hydrolase activity"/>
    <property type="evidence" value="ECO:0007669"/>
    <property type="project" value="TreeGrafter"/>
</dbReference>
<dbReference type="FunFam" id="3.40.50.10490:FF:000014">
    <property type="entry name" value="N-acetylmuramic acid 6-phosphate etherase"/>
    <property type="match status" value="1"/>
</dbReference>
<dbReference type="InterPro" id="IPR000408">
    <property type="entry name" value="Reg_chr_condens"/>
</dbReference>
<dbReference type="PROSITE" id="PS01272">
    <property type="entry name" value="GCKR"/>
    <property type="match status" value="1"/>
</dbReference>
<dbReference type="InterPro" id="IPR002731">
    <property type="entry name" value="ATPase_BadF"/>
</dbReference>
<evidence type="ECO:0000256" key="2">
    <source>
        <dbReference type="ARBA" id="ARBA00012122"/>
    </source>
</evidence>
<dbReference type="NCBIfam" id="NF009222">
    <property type="entry name" value="PRK12570.1"/>
    <property type="match status" value="1"/>
</dbReference>
<comment type="similarity">
    <text evidence="1">Belongs to the eukaryotic-type N-acetylglucosamine kinase family.</text>
</comment>
<evidence type="ECO:0000256" key="4">
    <source>
        <dbReference type="ARBA" id="ARBA00023239"/>
    </source>
</evidence>
<evidence type="ECO:0000256" key="5">
    <source>
        <dbReference type="ARBA" id="ARBA00023277"/>
    </source>
</evidence>
<dbReference type="PROSITE" id="PS50012">
    <property type="entry name" value="RCC1_3"/>
    <property type="match status" value="1"/>
</dbReference>
<dbReference type="Pfam" id="PF22645">
    <property type="entry name" value="GKRP_SIS_N"/>
    <property type="match status" value="1"/>
</dbReference>
<dbReference type="GO" id="GO:0046348">
    <property type="term" value="P:amino sugar catabolic process"/>
    <property type="evidence" value="ECO:0007669"/>
    <property type="project" value="InterPro"/>
</dbReference>